<feature type="transmembrane region" description="Helical" evidence="5">
    <location>
        <begin position="341"/>
        <end position="360"/>
    </location>
</feature>
<sequence length="471" mass="49900">MSLAIRRQTLSAPAHPATDVVDVQQFLNEHRFSPYQWGIFVLSFLIVLMDGFDTAAIGFIAPSLISEWGIDKPALAPVLSAALFGLAFGALGAGPLADRFGRKWLLIGAVTLMGVASLVSATATNLTELEIYRFITGLGLGAAMPNAVTLMNEYCPDSKRSFITNSMFCGFPIGSAFGGFFAAWLIPHYGWRSLLILGGIVPLLLVVVMLFVMPESVRFMVVRGAPVERIRKVLTRISADAARARAFVMGEVKGALAPSEQGKTGLGLILSRRYVVGTVMLWLAYFMGLVIVYGLVNWMPVLFKEAGIEASQASIIAALFQLGGIGAIFFGYLMDRFNANRIIAAGYFLTCLAVGLIGQVVGSPPLVLAAAVFFAGLLMNAAQSSMQALAAAYYPTAGRATGVAWTLGIGRFGGIAGSFLVAELARRHLPLPEVFILVGVPGLIAAAALLIKDRCAPDPGQPVLAAPSGTH</sequence>
<dbReference type="InterPro" id="IPR011701">
    <property type="entry name" value="MFS"/>
</dbReference>
<feature type="transmembrane region" description="Helical" evidence="5">
    <location>
        <begin position="131"/>
        <end position="150"/>
    </location>
</feature>
<feature type="transmembrane region" description="Helical" evidence="5">
    <location>
        <begin position="434"/>
        <end position="451"/>
    </location>
</feature>
<feature type="transmembrane region" description="Helical" evidence="5">
    <location>
        <begin position="366"/>
        <end position="382"/>
    </location>
</feature>
<dbReference type="PROSITE" id="PS50850">
    <property type="entry name" value="MFS"/>
    <property type="match status" value="1"/>
</dbReference>
<evidence type="ECO:0000313" key="7">
    <source>
        <dbReference type="EMBL" id="MFD1711923.1"/>
    </source>
</evidence>
<feature type="transmembrane region" description="Helical" evidence="5">
    <location>
        <begin position="162"/>
        <end position="186"/>
    </location>
</feature>
<feature type="domain" description="Major facilitator superfamily (MFS) profile" evidence="6">
    <location>
        <begin position="39"/>
        <end position="457"/>
    </location>
</feature>
<keyword evidence="2 5" id="KW-0812">Transmembrane</keyword>
<proteinExistence type="predicted"/>
<dbReference type="Proteomes" id="UP001597304">
    <property type="component" value="Unassembled WGS sequence"/>
</dbReference>
<dbReference type="InterPro" id="IPR036259">
    <property type="entry name" value="MFS_trans_sf"/>
</dbReference>
<comment type="caution">
    <text evidence="7">The sequence shown here is derived from an EMBL/GenBank/DDBJ whole genome shotgun (WGS) entry which is preliminary data.</text>
</comment>
<evidence type="ECO:0000259" key="6">
    <source>
        <dbReference type="PROSITE" id="PS50850"/>
    </source>
</evidence>
<evidence type="ECO:0000256" key="3">
    <source>
        <dbReference type="ARBA" id="ARBA00022989"/>
    </source>
</evidence>
<dbReference type="EMBL" id="JBHUEJ010000036">
    <property type="protein sequence ID" value="MFD1711923.1"/>
    <property type="molecule type" value="Genomic_DNA"/>
</dbReference>
<dbReference type="CDD" id="cd17365">
    <property type="entry name" value="MFS_PcaK_like"/>
    <property type="match status" value="1"/>
</dbReference>
<keyword evidence="4 5" id="KW-0472">Membrane</keyword>
<dbReference type="RefSeq" id="WP_147912474.1">
    <property type="nucleotide sequence ID" value="NZ_JBHUEJ010000036.1"/>
</dbReference>
<dbReference type="PANTHER" id="PTHR23508">
    <property type="entry name" value="CARBOXYLIC ACID TRANSPORTER PROTEIN HOMOLOG"/>
    <property type="match status" value="1"/>
</dbReference>
<dbReference type="InterPro" id="IPR020846">
    <property type="entry name" value="MFS_dom"/>
</dbReference>
<feature type="transmembrane region" description="Helical" evidence="5">
    <location>
        <begin position="403"/>
        <end position="422"/>
    </location>
</feature>
<reference evidence="8" key="1">
    <citation type="journal article" date="2019" name="Int. J. Syst. Evol. Microbiol.">
        <title>The Global Catalogue of Microorganisms (GCM) 10K type strain sequencing project: providing services to taxonomists for standard genome sequencing and annotation.</title>
        <authorList>
            <consortium name="The Broad Institute Genomics Platform"/>
            <consortium name="The Broad Institute Genome Sequencing Center for Infectious Disease"/>
            <person name="Wu L."/>
            <person name="Ma J."/>
        </authorList>
    </citation>
    <scope>NUCLEOTIDE SEQUENCE [LARGE SCALE GENOMIC DNA]</scope>
    <source>
        <strain evidence="8">LMG 29247</strain>
    </source>
</reference>
<dbReference type="SUPFAM" id="SSF103473">
    <property type="entry name" value="MFS general substrate transporter"/>
    <property type="match status" value="1"/>
</dbReference>
<evidence type="ECO:0000256" key="5">
    <source>
        <dbReference type="SAM" id="Phobius"/>
    </source>
</evidence>
<dbReference type="Pfam" id="PF07690">
    <property type="entry name" value="MFS_1"/>
    <property type="match status" value="1"/>
</dbReference>
<gene>
    <name evidence="7" type="ORF">ACFSF0_15030</name>
</gene>
<feature type="transmembrane region" description="Helical" evidence="5">
    <location>
        <begin position="315"/>
        <end position="334"/>
    </location>
</feature>
<keyword evidence="3 5" id="KW-1133">Transmembrane helix</keyword>
<dbReference type="PROSITE" id="PS00217">
    <property type="entry name" value="SUGAR_TRANSPORT_2"/>
    <property type="match status" value="1"/>
</dbReference>
<dbReference type="PROSITE" id="PS00216">
    <property type="entry name" value="SUGAR_TRANSPORT_1"/>
    <property type="match status" value="1"/>
</dbReference>
<comment type="subcellular location">
    <subcellularLocation>
        <location evidence="1">Membrane</location>
        <topology evidence="1">Multi-pass membrane protein</topology>
    </subcellularLocation>
</comment>
<dbReference type="Gene3D" id="1.20.1250.20">
    <property type="entry name" value="MFS general substrate transporter like domains"/>
    <property type="match status" value="2"/>
</dbReference>
<evidence type="ECO:0000313" key="8">
    <source>
        <dbReference type="Proteomes" id="UP001597304"/>
    </source>
</evidence>
<protein>
    <submittedName>
        <fullName evidence="7">MFS transporter</fullName>
    </submittedName>
</protein>
<evidence type="ECO:0000256" key="4">
    <source>
        <dbReference type="ARBA" id="ARBA00023136"/>
    </source>
</evidence>
<dbReference type="InterPro" id="IPR005829">
    <property type="entry name" value="Sugar_transporter_CS"/>
</dbReference>
<accession>A0ABW4KX87</accession>
<feature type="transmembrane region" description="Helical" evidence="5">
    <location>
        <begin position="74"/>
        <end position="97"/>
    </location>
</feature>
<evidence type="ECO:0000256" key="2">
    <source>
        <dbReference type="ARBA" id="ARBA00022692"/>
    </source>
</evidence>
<organism evidence="7 8">
    <name type="scientific">Ottowia flava</name>
    <dbReference type="NCBI Taxonomy" id="2675430"/>
    <lineage>
        <taxon>Bacteria</taxon>
        <taxon>Pseudomonadati</taxon>
        <taxon>Pseudomonadota</taxon>
        <taxon>Betaproteobacteria</taxon>
        <taxon>Burkholderiales</taxon>
        <taxon>Comamonadaceae</taxon>
        <taxon>Ottowia</taxon>
    </lineage>
</organism>
<dbReference type="PANTHER" id="PTHR23508:SF10">
    <property type="entry name" value="CARBOXYLIC ACID TRANSPORTER PROTEIN HOMOLOG"/>
    <property type="match status" value="1"/>
</dbReference>
<feature type="transmembrane region" description="Helical" evidence="5">
    <location>
        <begin position="104"/>
        <end position="125"/>
    </location>
</feature>
<feature type="transmembrane region" description="Helical" evidence="5">
    <location>
        <begin position="192"/>
        <end position="213"/>
    </location>
</feature>
<evidence type="ECO:0000256" key="1">
    <source>
        <dbReference type="ARBA" id="ARBA00004141"/>
    </source>
</evidence>
<keyword evidence="8" id="KW-1185">Reference proteome</keyword>
<feature type="transmembrane region" description="Helical" evidence="5">
    <location>
        <begin position="274"/>
        <end position="295"/>
    </location>
</feature>
<feature type="transmembrane region" description="Helical" evidence="5">
    <location>
        <begin position="37"/>
        <end position="62"/>
    </location>
</feature>
<name>A0ABW4KX87_9BURK</name>